<protein>
    <submittedName>
        <fullName evidence="2">Uncharacterized protein</fullName>
    </submittedName>
</protein>
<keyword evidence="1" id="KW-0812">Transmembrane</keyword>
<evidence type="ECO:0000256" key="1">
    <source>
        <dbReference type="SAM" id="Phobius"/>
    </source>
</evidence>
<feature type="transmembrane region" description="Helical" evidence="1">
    <location>
        <begin position="16"/>
        <end position="36"/>
    </location>
</feature>
<organism evidence="2 3">
    <name type="scientific">Rhizopogon vinicolor AM-OR11-026</name>
    <dbReference type="NCBI Taxonomy" id="1314800"/>
    <lineage>
        <taxon>Eukaryota</taxon>
        <taxon>Fungi</taxon>
        <taxon>Dikarya</taxon>
        <taxon>Basidiomycota</taxon>
        <taxon>Agaricomycotina</taxon>
        <taxon>Agaricomycetes</taxon>
        <taxon>Agaricomycetidae</taxon>
        <taxon>Boletales</taxon>
        <taxon>Suillineae</taxon>
        <taxon>Rhizopogonaceae</taxon>
        <taxon>Rhizopogon</taxon>
    </lineage>
</organism>
<sequence>MRQRPIRQCSSAHDSVYLAVCCISRLLCILVIAAAGPAVKHNEGFGEHAQFTRRA</sequence>
<accession>A0A1B7MR39</accession>
<gene>
    <name evidence="2" type="ORF">K503DRAFT_773854</name>
</gene>
<dbReference type="Proteomes" id="UP000092154">
    <property type="component" value="Unassembled WGS sequence"/>
</dbReference>
<dbReference type="AlphaFoldDB" id="A0A1B7MR39"/>
<name>A0A1B7MR39_9AGAM</name>
<keyword evidence="1" id="KW-1133">Transmembrane helix</keyword>
<dbReference type="EMBL" id="KV448534">
    <property type="protein sequence ID" value="OAX35085.1"/>
    <property type="molecule type" value="Genomic_DNA"/>
</dbReference>
<evidence type="ECO:0000313" key="2">
    <source>
        <dbReference type="EMBL" id="OAX35085.1"/>
    </source>
</evidence>
<keyword evidence="1" id="KW-0472">Membrane</keyword>
<proteinExistence type="predicted"/>
<dbReference type="InParanoid" id="A0A1B7MR39"/>
<reference evidence="2 3" key="1">
    <citation type="submission" date="2016-06" db="EMBL/GenBank/DDBJ databases">
        <title>Comparative genomics of the ectomycorrhizal sister species Rhizopogon vinicolor and Rhizopogon vesiculosus (Basidiomycota: Boletales) reveals a divergence of the mating type B locus.</title>
        <authorList>
            <consortium name="DOE Joint Genome Institute"/>
            <person name="Mujic A.B."/>
            <person name="Kuo A."/>
            <person name="Tritt A."/>
            <person name="Lipzen A."/>
            <person name="Chen C."/>
            <person name="Johnson J."/>
            <person name="Sharma A."/>
            <person name="Barry K."/>
            <person name="Grigoriev I.V."/>
            <person name="Spatafora J.W."/>
        </authorList>
    </citation>
    <scope>NUCLEOTIDE SEQUENCE [LARGE SCALE GENOMIC DNA]</scope>
    <source>
        <strain evidence="2 3">AM-OR11-026</strain>
    </source>
</reference>
<keyword evidence="3" id="KW-1185">Reference proteome</keyword>
<evidence type="ECO:0000313" key="3">
    <source>
        <dbReference type="Proteomes" id="UP000092154"/>
    </source>
</evidence>